<keyword evidence="1" id="KW-0812">Transmembrane</keyword>
<dbReference type="RefSeq" id="WP_196418251.1">
    <property type="nucleotide sequence ID" value="NZ_JADQTO010000020.1"/>
</dbReference>
<dbReference type="InterPro" id="IPR029787">
    <property type="entry name" value="Nucleotide_cyclase"/>
</dbReference>
<organism evidence="3 4">
    <name type="scientific">Actinoplanes aureus</name>
    <dbReference type="NCBI Taxonomy" id="2792083"/>
    <lineage>
        <taxon>Bacteria</taxon>
        <taxon>Bacillati</taxon>
        <taxon>Actinomycetota</taxon>
        <taxon>Actinomycetes</taxon>
        <taxon>Micromonosporales</taxon>
        <taxon>Micromonosporaceae</taxon>
        <taxon>Actinoplanes</taxon>
    </lineage>
</organism>
<dbReference type="AlphaFoldDB" id="A0A931G5Q5"/>
<accession>A0A931G5Q5</accession>
<evidence type="ECO:0000313" key="4">
    <source>
        <dbReference type="Proteomes" id="UP000598146"/>
    </source>
</evidence>
<keyword evidence="1" id="KW-1133">Transmembrane helix</keyword>
<dbReference type="EMBL" id="JADQTO010000020">
    <property type="protein sequence ID" value="MBG0566474.1"/>
    <property type="molecule type" value="Genomic_DNA"/>
</dbReference>
<evidence type="ECO:0000256" key="1">
    <source>
        <dbReference type="SAM" id="Phobius"/>
    </source>
</evidence>
<evidence type="ECO:0000313" key="3">
    <source>
        <dbReference type="EMBL" id="MBG0566474.1"/>
    </source>
</evidence>
<keyword evidence="4" id="KW-1185">Reference proteome</keyword>
<sequence>MAPPRQLGARIRWLFLIFILFNVVTAVPRTLHGDIAAPAWKFAAVAAAAGLAWWWLRGYRRNSFPAWAAPVEGLALAVIGYGSHNWLVTLGLLFVTVSFRGLYGSWKNALALTVSMFAGSLGAILLTEPHQMANFLQQTAGVPPLALFTAAVAESTRRQEQAAARERVFARLGSTLVTTSDEETIRRHAVEAARELLGDLPGNWAAISADRPDGVSEVRVTLALDSGKRCYGSLLVGADVPIPAHVRPSLETLAAQTVLGLRNAEHAEDLRHQAFHDNLTGLANRPLLRDHLTQALARARRGSPVAVLLIDLDGFKAVNDTYGHGAGDQLLVAVAQRLRDGIRGADTGARLGGDEFAVLLDGMDSPDDAALVAERLLVSIQQPLVVAGVQLVPAASIGVAVWRGHPDIDSLLHDADTAMYAAKTAGKGRVGHLGEQGDVRILIPS</sequence>
<dbReference type="InterPro" id="IPR000160">
    <property type="entry name" value="GGDEF_dom"/>
</dbReference>
<dbReference type="InterPro" id="IPR052163">
    <property type="entry name" value="DGC-Regulatory_Protein"/>
</dbReference>
<reference evidence="3" key="1">
    <citation type="submission" date="2020-11" db="EMBL/GenBank/DDBJ databases">
        <title>Isolation and identification of active actinomycetes.</title>
        <authorList>
            <person name="Sun X."/>
        </authorList>
    </citation>
    <scope>NUCLEOTIDE SEQUENCE</scope>
    <source>
        <strain evidence="3">NEAU-A11</strain>
    </source>
</reference>
<feature type="transmembrane region" description="Helical" evidence="1">
    <location>
        <begin position="110"/>
        <end position="127"/>
    </location>
</feature>
<comment type="caution">
    <text evidence="3">The sequence shown here is derived from an EMBL/GenBank/DDBJ whole genome shotgun (WGS) entry which is preliminary data.</text>
</comment>
<feature type="transmembrane region" description="Helical" evidence="1">
    <location>
        <begin position="63"/>
        <end position="80"/>
    </location>
</feature>
<dbReference type="PANTHER" id="PTHR46663">
    <property type="entry name" value="DIGUANYLATE CYCLASE DGCT-RELATED"/>
    <property type="match status" value="1"/>
</dbReference>
<dbReference type="Pfam" id="PF00990">
    <property type="entry name" value="GGDEF"/>
    <property type="match status" value="1"/>
</dbReference>
<feature type="transmembrane region" description="Helical" evidence="1">
    <location>
        <begin position="36"/>
        <end position="56"/>
    </location>
</feature>
<gene>
    <name evidence="3" type="ORF">I4J89_34015</name>
</gene>
<protein>
    <submittedName>
        <fullName evidence="3">GGDEF domain-containing protein</fullName>
    </submittedName>
</protein>
<dbReference type="CDD" id="cd01949">
    <property type="entry name" value="GGDEF"/>
    <property type="match status" value="1"/>
</dbReference>
<dbReference type="SUPFAM" id="SSF55073">
    <property type="entry name" value="Nucleotide cyclase"/>
    <property type="match status" value="1"/>
</dbReference>
<name>A0A931G5Q5_9ACTN</name>
<dbReference type="Proteomes" id="UP000598146">
    <property type="component" value="Unassembled WGS sequence"/>
</dbReference>
<dbReference type="PANTHER" id="PTHR46663:SF3">
    <property type="entry name" value="SLL0267 PROTEIN"/>
    <property type="match status" value="1"/>
</dbReference>
<keyword evidence="1" id="KW-0472">Membrane</keyword>
<dbReference type="Gene3D" id="3.30.70.270">
    <property type="match status" value="1"/>
</dbReference>
<proteinExistence type="predicted"/>
<evidence type="ECO:0000259" key="2">
    <source>
        <dbReference type="PROSITE" id="PS50887"/>
    </source>
</evidence>
<dbReference type="NCBIfam" id="TIGR00254">
    <property type="entry name" value="GGDEF"/>
    <property type="match status" value="1"/>
</dbReference>
<dbReference type="PROSITE" id="PS50887">
    <property type="entry name" value="GGDEF"/>
    <property type="match status" value="1"/>
</dbReference>
<feature type="transmembrane region" description="Helical" evidence="1">
    <location>
        <begin position="86"/>
        <end position="103"/>
    </location>
</feature>
<dbReference type="FunFam" id="3.30.70.270:FF:000001">
    <property type="entry name" value="Diguanylate cyclase domain protein"/>
    <property type="match status" value="1"/>
</dbReference>
<dbReference type="InterPro" id="IPR043128">
    <property type="entry name" value="Rev_trsase/Diguanyl_cyclase"/>
</dbReference>
<dbReference type="SMART" id="SM00267">
    <property type="entry name" value="GGDEF"/>
    <property type="match status" value="1"/>
</dbReference>
<feature type="domain" description="GGDEF" evidence="2">
    <location>
        <begin position="303"/>
        <end position="435"/>
    </location>
</feature>